<protein>
    <submittedName>
        <fullName evidence="1">Uncharacterized protein</fullName>
    </submittedName>
</protein>
<gene>
    <name evidence="1" type="ORF">AXG93_1040s1230</name>
</gene>
<dbReference type="Proteomes" id="UP000077202">
    <property type="component" value="Unassembled WGS sequence"/>
</dbReference>
<evidence type="ECO:0000313" key="1">
    <source>
        <dbReference type="EMBL" id="OAE19459.1"/>
    </source>
</evidence>
<proteinExistence type="predicted"/>
<evidence type="ECO:0000313" key="2">
    <source>
        <dbReference type="Proteomes" id="UP000077202"/>
    </source>
</evidence>
<dbReference type="AlphaFoldDB" id="A0A176VEY6"/>
<organism evidence="1 2">
    <name type="scientific">Marchantia polymorpha subsp. ruderalis</name>
    <dbReference type="NCBI Taxonomy" id="1480154"/>
    <lineage>
        <taxon>Eukaryota</taxon>
        <taxon>Viridiplantae</taxon>
        <taxon>Streptophyta</taxon>
        <taxon>Embryophyta</taxon>
        <taxon>Marchantiophyta</taxon>
        <taxon>Marchantiopsida</taxon>
        <taxon>Marchantiidae</taxon>
        <taxon>Marchantiales</taxon>
        <taxon>Marchantiaceae</taxon>
        <taxon>Marchantia</taxon>
    </lineage>
</organism>
<accession>A0A176VEY6</accession>
<comment type="caution">
    <text evidence="1">The sequence shown here is derived from an EMBL/GenBank/DDBJ whole genome shotgun (WGS) entry which is preliminary data.</text>
</comment>
<dbReference type="EMBL" id="LVLJ01003850">
    <property type="protein sequence ID" value="OAE19459.1"/>
    <property type="molecule type" value="Genomic_DNA"/>
</dbReference>
<name>A0A176VEY6_MARPO</name>
<keyword evidence="2" id="KW-1185">Reference proteome</keyword>
<reference evidence="1" key="1">
    <citation type="submission" date="2016-03" db="EMBL/GenBank/DDBJ databases">
        <title>Mechanisms controlling the formation of the plant cell surface in tip-growing cells are functionally conserved among land plants.</title>
        <authorList>
            <person name="Honkanen S."/>
            <person name="Jones V.A."/>
            <person name="Morieri G."/>
            <person name="Champion C."/>
            <person name="Hetherington A.J."/>
            <person name="Kelly S."/>
            <person name="Saint-Marcoux D."/>
            <person name="Proust H."/>
            <person name="Prescott H."/>
            <person name="Dolan L."/>
        </authorList>
    </citation>
    <scope>NUCLEOTIDE SEQUENCE [LARGE SCALE GENOMIC DNA]</scope>
    <source>
        <tissue evidence="1">Whole gametophyte</tissue>
    </source>
</reference>
<sequence>MRSAEIAKQPWVDWVEGRQRQLQLLTSFARMKVEDGMRRPGEFASNTWGHPALPMETRHLTPRFRAGNSQIGKASSCSQQENITVTMRQHCVEPGRTSLLNRDLNKYPQAAHAMNTIQVPSCEDLLPHPKSHVNSIQEVISIDVLSTAAKALDFNRNSTTSDGACYPQPACAAILDTPVPSSHYEGKGFRDEIFETGITIFEDDLESHDLDTQRGTAPKAFGPRIVRASGSNHGSGPVVALQGTCRAPELHSEEVSLNQRTMEPDRPTITWLKDTNKFTGLRNPKTYGMTLNELFEGSQSSRGIASNSKYSMGSAEHVTSHHLRNAVWGQSSSKTGVTSHPESAKRRGLDCLATSLEVDNVGHCRLSVPGSPTVEIADECPRVSVESLAEDGSLEESQLSGEADKYKTPQKVAEMQRLADKVLDALLMDVAGELSGICTSVVDNLISREFGDIWE</sequence>